<dbReference type="CDD" id="cd05829">
    <property type="entry name" value="Sortase_F"/>
    <property type="match status" value="1"/>
</dbReference>
<feature type="compositionally biased region" description="Gly residues" evidence="3">
    <location>
        <begin position="30"/>
        <end position="43"/>
    </location>
</feature>
<reference evidence="5 6" key="1">
    <citation type="journal article" date="2010" name="Genome Biol. Evol.">
        <title>The sequence of a 1.8-mb bacterial linear plasmid reveals a rich evolutionary reservoir of secondary metabolic pathways.</title>
        <authorList>
            <person name="Medema M.H."/>
            <person name="Trefzer A."/>
            <person name="Kovalchuk A."/>
            <person name="van den Berg M."/>
            <person name="Mueller U."/>
            <person name="Heijne W."/>
            <person name="Wu L."/>
            <person name="Alam M.T."/>
            <person name="Ronning C.M."/>
            <person name="Nierman W.C."/>
            <person name="Bovenberg R.A.L."/>
            <person name="Breitling R."/>
            <person name="Takano E."/>
        </authorList>
    </citation>
    <scope>NUCLEOTIDE SEQUENCE [LARGE SCALE GENOMIC DNA]</scope>
    <source>
        <strain evidence="6">ATCC 27064 / DSM 738 / JCM 4710 / NBRC 13307 / NCIMB 12785 / NRRL 3585 / VKM Ac-602</strain>
    </source>
</reference>
<gene>
    <name evidence="5" type="ORF">SCLAV_2042</name>
</gene>
<dbReference type="RefSeq" id="WP_003954801.1">
    <property type="nucleotide sequence ID" value="NZ_CM000913.1"/>
</dbReference>
<keyword evidence="6" id="KW-1185">Reference proteome</keyword>
<evidence type="ECO:0000256" key="2">
    <source>
        <dbReference type="PIRSR" id="PIRSR605754-1"/>
    </source>
</evidence>
<dbReference type="PROSITE" id="PS51257">
    <property type="entry name" value="PROKAR_LIPOPROTEIN"/>
    <property type="match status" value="1"/>
</dbReference>
<dbReference type="GeneID" id="93731367"/>
<feature type="active site" description="Proton donor/acceptor" evidence="2">
    <location>
        <position position="134"/>
    </location>
</feature>
<dbReference type="EMBL" id="CM000913">
    <property type="protein sequence ID" value="EFG07115.1"/>
    <property type="molecule type" value="Genomic_DNA"/>
</dbReference>
<keyword evidence="1" id="KW-0378">Hydrolase</keyword>
<name>B5GSL9_STRCL</name>
<evidence type="ECO:0000256" key="1">
    <source>
        <dbReference type="ARBA" id="ARBA00022801"/>
    </source>
</evidence>
<dbReference type="OrthoDB" id="525039at2"/>
<dbReference type="InterPro" id="IPR023365">
    <property type="entry name" value="Sortase_dom-sf"/>
</dbReference>
<dbReference type="KEGG" id="sclf:BB341_18115"/>
<dbReference type="InterPro" id="IPR005754">
    <property type="entry name" value="Sortase"/>
</dbReference>
<dbReference type="Gene3D" id="2.40.260.10">
    <property type="entry name" value="Sortase"/>
    <property type="match status" value="1"/>
</dbReference>
<accession>B5GSL9</accession>
<evidence type="ECO:0000256" key="4">
    <source>
        <dbReference type="SAM" id="SignalP"/>
    </source>
</evidence>
<evidence type="ECO:0000313" key="6">
    <source>
        <dbReference type="Proteomes" id="UP000002357"/>
    </source>
</evidence>
<feature type="active site" description="Acyl-thioester intermediate" evidence="2">
    <location>
        <position position="200"/>
    </location>
</feature>
<feature type="signal peptide" evidence="4">
    <location>
        <begin position="1"/>
        <end position="28"/>
    </location>
</feature>
<proteinExistence type="predicted"/>
<dbReference type="Pfam" id="PF04203">
    <property type="entry name" value="Sortase"/>
    <property type="match status" value="1"/>
</dbReference>
<evidence type="ECO:0000256" key="3">
    <source>
        <dbReference type="SAM" id="MobiDB-lite"/>
    </source>
</evidence>
<evidence type="ECO:0000313" key="5">
    <source>
        <dbReference type="EMBL" id="EFG07115.1"/>
    </source>
</evidence>
<keyword evidence="4" id="KW-0732">Signal</keyword>
<dbReference type="NCBIfam" id="NF033748">
    <property type="entry name" value="class_F_sortase"/>
    <property type="match status" value="1"/>
</dbReference>
<feature type="region of interest" description="Disordered" evidence="3">
    <location>
        <begin position="30"/>
        <end position="77"/>
    </location>
</feature>
<protein>
    <submittedName>
        <fullName evidence="5">Peptidase C60, sortase A and B</fullName>
    </submittedName>
</protein>
<dbReference type="GO" id="GO:0016787">
    <property type="term" value="F:hydrolase activity"/>
    <property type="evidence" value="ECO:0007669"/>
    <property type="project" value="UniProtKB-KW"/>
</dbReference>
<dbReference type="Proteomes" id="UP000002357">
    <property type="component" value="Chromosome"/>
</dbReference>
<dbReference type="SUPFAM" id="SSF63817">
    <property type="entry name" value="Sortase"/>
    <property type="match status" value="1"/>
</dbReference>
<organism evidence="5 6">
    <name type="scientific">Streptomyces clavuligerus</name>
    <dbReference type="NCBI Taxonomy" id="1901"/>
    <lineage>
        <taxon>Bacteria</taxon>
        <taxon>Bacillati</taxon>
        <taxon>Actinomycetota</taxon>
        <taxon>Actinomycetes</taxon>
        <taxon>Kitasatosporales</taxon>
        <taxon>Streptomycetaceae</taxon>
        <taxon>Streptomyces</taxon>
    </lineage>
</organism>
<feature type="chain" id="PRO_5041116551" evidence="4">
    <location>
        <begin position="29"/>
        <end position="221"/>
    </location>
</feature>
<dbReference type="eggNOG" id="COG3764">
    <property type="taxonomic scope" value="Bacteria"/>
</dbReference>
<dbReference type="AlphaFoldDB" id="B5GSL9"/>
<dbReference type="InterPro" id="IPR042001">
    <property type="entry name" value="Sortase_F"/>
</dbReference>
<sequence length="221" mass="22539">MKTLRRVLRHRPAALVVPVVLTAAVATGGCSSGSGGAAGGGETAGRVVDHGPATPDGGAEPGGTRGRPERGAEEPAAPVRVTIPSVGVDSALMRLGLNKDGTVEVPPPAKGMTAGWYTGGAVPGEPGASVIIGHNSTVHGKAVFHDLKKIAKGAEVTVRNASGDTARFTVTHRETVSKKAFPTQRVYGATNGRELRLITCDGAFDAAGHPVDNLIVYATRR</sequence>